<dbReference type="Pfam" id="PF17962">
    <property type="entry name" value="bMG6"/>
    <property type="match status" value="1"/>
</dbReference>
<dbReference type="PANTHER" id="PTHR40094">
    <property type="entry name" value="ALPHA-2-MACROGLOBULIN HOMOLOG"/>
    <property type="match status" value="1"/>
</dbReference>
<dbReference type="InterPro" id="IPR049120">
    <property type="entry name" value="A2M_bMG2"/>
</dbReference>
<keyword evidence="7" id="KW-1185">Reference proteome</keyword>
<feature type="compositionally biased region" description="Low complexity" evidence="3">
    <location>
        <begin position="34"/>
        <end position="44"/>
    </location>
</feature>
<feature type="compositionally biased region" description="Pro residues" evidence="3">
    <location>
        <begin position="45"/>
        <end position="63"/>
    </location>
</feature>
<dbReference type="InterPro" id="IPR051802">
    <property type="entry name" value="YfhM-like"/>
</dbReference>
<evidence type="ECO:0000256" key="1">
    <source>
        <dbReference type="ARBA" id="ARBA00010556"/>
    </source>
</evidence>
<dbReference type="RefSeq" id="WP_170303021.1">
    <property type="nucleotide sequence ID" value="NZ_BKAJ01000037.1"/>
</dbReference>
<keyword evidence="2" id="KW-0732">Signal</keyword>
<dbReference type="SMART" id="SM01359">
    <property type="entry name" value="A2M_N_2"/>
    <property type="match status" value="1"/>
</dbReference>
<dbReference type="Gene3D" id="1.50.10.20">
    <property type="match status" value="1"/>
</dbReference>
<dbReference type="Pfam" id="PF11974">
    <property type="entry name" value="bMG3"/>
    <property type="match status" value="1"/>
</dbReference>
<dbReference type="InterPro" id="IPR008930">
    <property type="entry name" value="Terpenoid_cyclase/PrenylTrfase"/>
</dbReference>
<reference evidence="6 7" key="1">
    <citation type="submission" date="2019-07" db="EMBL/GenBank/DDBJ databases">
        <title>Whole genome shotgun sequence of Reyranella soli NBRC 108950.</title>
        <authorList>
            <person name="Hosoyama A."/>
            <person name="Uohara A."/>
            <person name="Ohji S."/>
            <person name="Ichikawa N."/>
        </authorList>
    </citation>
    <scope>NUCLEOTIDE SEQUENCE [LARGE SCALE GENOMIC DNA]</scope>
    <source>
        <strain evidence="6 7">NBRC 108950</strain>
    </source>
</reference>
<dbReference type="Pfam" id="PF00207">
    <property type="entry name" value="A2M"/>
    <property type="match status" value="1"/>
</dbReference>
<feature type="domain" description="Alpha-2-macroglobulin bait region" evidence="4">
    <location>
        <begin position="804"/>
        <end position="947"/>
    </location>
</feature>
<dbReference type="PIRSF" id="PIRSF038980">
    <property type="entry name" value="A2M_bac"/>
    <property type="match status" value="1"/>
</dbReference>
<evidence type="ECO:0000259" key="5">
    <source>
        <dbReference type="SMART" id="SM01360"/>
    </source>
</evidence>
<dbReference type="Pfam" id="PF17972">
    <property type="entry name" value="bMG5"/>
    <property type="match status" value="1"/>
</dbReference>
<feature type="compositionally biased region" description="Basic and acidic residues" evidence="3">
    <location>
        <begin position="623"/>
        <end position="640"/>
    </location>
</feature>
<dbReference type="Pfam" id="PF07703">
    <property type="entry name" value="A2M_BRD"/>
    <property type="match status" value="1"/>
</dbReference>
<sequence>MNRSTLAALVVALMLGSGIAGYLIGRPADRVDTPTRTAAVTQPAPATPAQPATPAPATTPTPTTPVAAPTQPAPAPAPQTSAAPVPLPQPPAAPDEPFAYRRFALDTSRAEGEACLAFNKPLATNNVNYADYVTITPEVKSALRVVDDRLCIGGLDYGENYKVRLRTGFPGRDGVKLDEDKDVEVALGARPANVSLPGKGFILPRGSAAGLPITTINVSKVGIAVYRVNERAIMGFARDRYDNTYPGSQPITEPWGLYSWLSGTNGALQWRGTMEVRNVTNQPVTTAFPIRETVQDWKPGTYFVVAWNAAQPPARSYDEAEEQNATGQATGMWVMDTDIALTTFTGDDGLNVFARSLQTAKPLANVEVVLLSRGNEPMAKAMTDEAGRVLFAAGLLKGRGAARAGAVMASDTAKQDFSRLELNKTPFDFSDRGVGGRDQPGAVDAFLYTERGVYRPGETVQLMAMLRDASATALANVPVTLIVKRPDGTEFTRFSQALPAGGAAYQPIDLPKSSRRGRWTVAAHVDPKAPPVGTVEFSVEDFVPEKLKVELTSNQPILKPGQINTFDVQADFLYGAPGSGLTVEADMRITVDASPFPDFARYSFGSHEDRKAFEPPFLTLKAPDTDERGKTKMEWGGDVKDTPLPLRAQVQVRVFEPGGGRATKTEKTLPMRTRNVYLGIRPTFEGRYSREGTQTEFDVVAVDGAGKQVARTGIEYKVERTDWNYQWYEVDGRWRWHSIASDRLITADTVSMRADAPTRLSFRLNWGPHRLTIVDRDNNTTSTVQFYVGWYGGSDNGEETPDTLRVASDKENYRPGETARVRIEAPFAGEAMLAIATDRIVSTKNIQVPAGGTTVDVPVSADWGPGAYALVTAWRPLDKPADRVPTRAIGLTWLGLEPKLRTLEVKIGTPEKITPRQRIEVPITVGNLGGEEAFVTLAAVDEGILQLTRFKTPDPADYYFGKRRLGLAMRDDYGRLLETRADDLGRIRVGGDAGDIGGLDIVPTRTVALFSGPVKLDAQGQAKIPIEVPDFIGQLRLMAVAYAKSRVGSGDQRLYVRDAVSADVVLPRFLAPNDRGRLALSLHNIDGQAGDYRLTVQATGAVSLDRPVAETRQLAAGQRELLTWPLVADNETGFGKVSVEVSGPGNFAVRREWDIQVRAAQTPSAVDTVSQLTAGRELTLDRNVTASFAPGTSRVAVSLTRIPGIDVAALLRALDKYPFGCIEQTTSRALPLLYYNDVALLGYGPADPRINDRVQEAVYRIVDMQLPDGSFGMWGPYSPAAEWLQSYAMDFLLRARDQNMAVPSASLQRGLTWLNRTVDKLTPNAQAYAWYVLAKAGLADPGRVRYFQDNEAGKISDGLAWAQLAAALNHVAEPGRARLAFAKARDMVNAVDRNDYYGTALRNRAALLALATEAGGREGFTQVASLVGERLNANVDYTTTQEQAWLVMAAHAMAGSGGGLSYSVDGDRKTGTRDPVVINPDQAAIGRGVRVKNEGDGTVWMQVTARGVPNEPMPAATQGLSVQREFLTLDGRRADLRRIRQNERLIVSISGRNLEGGYHEVALLDLLPAGFEIETVLTEEKAKPFTFLPKLSETRIAEGRDDRFFASLNLGRRTYRSWWDSDEELKRSINSYHVAYIVRAVTPGNFALPATNVSDMYAPRVYGRTAMGRVEIAPR</sequence>
<name>A0A512N9R5_9HYPH</name>
<dbReference type="InterPro" id="IPR041203">
    <property type="entry name" value="Bact_A2M_MG5"/>
</dbReference>
<dbReference type="InterPro" id="IPR011625">
    <property type="entry name" value="A2M_N_BRD"/>
</dbReference>
<gene>
    <name evidence="6" type="ORF">RSO01_25870</name>
</gene>
<dbReference type="InterPro" id="IPR002890">
    <property type="entry name" value="MG2"/>
</dbReference>
<dbReference type="CDD" id="cd02891">
    <property type="entry name" value="A2M_like"/>
    <property type="match status" value="1"/>
</dbReference>
<evidence type="ECO:0000256" key="2">
    <source>
        <dbReference type="ARBA" id="ARBA00022729"/>
    </source>
</evidence>
<dbReference type="Pfam" id="PF17973">
    <property type="entry name" value="bMG10"/>
    <property type="match status" value="2"/>
</dbReference>
<dbReference type="Proteomes" id="UP000321058">
    <property type="component" value="Unassembled WGS sequence"/>
</dbReference>
<dbReference type="InterPro" id="IPR041462">
    <property type="entry name" value="Bact_A2M_MG6"/>
</dbReference>
<evidence type="ECO:0000259" key="4">
    <source>
        <dbReference type="SMART" id="SM01359"/>
    </source>
</evidence>
<dbReference type="InterPro" id="IPR001599">
    <property type="entry name" value="Macroglobln_a2"/>
</dbReference>
<evidence type="ECO:0000313" key="6">
    <source>
        <dbReference type="EMBL" id="GEP55421.1"/>
    </source>
</evidence>
<dbReference type="InterPro" id="IPR021868">
    <property type="entry name" value="Alpha_2_Macroglob_MG3"/>
</dbReference>
<proteinExistence type="inferred from homology"/>
<dbReference type="EMBL" id="BKAJ01000037">
    <property type="protein sequence ID" value="GEP55421.1"/>
    <property type="molecule type" value="Genomic_DNA"/>
</dbReference>
<dbReference type="SUPFAM" id="SSF48239">
    <property type="entry name" value="Terpenoid cyclases/Protein prenyltransferases"/>
    <property type="match status" value="1"/>
</dbReference>
<dbReference type="Gene3D" id="2.60.40.1930">
    <property type="match status" value="1"/>
</dbReference>
<feature type="compositionally biased region" description="Pro residues" evidence="3">
    <location>
        <begin position="85"/>
        <end position="94"/>
    </location>
</feature>
<feature type="domain" description="Alpha-2-macroglobulin" evidence="5">
    <location>
        <begin position="1007"/>
        <end position="1096"/>
    </location>
</feature>
<dbReference type="SMART" id="SM01419">
    <property type="entry name" value="Thiol-ester_cl"/>
    <property type="match status" value="1"/>
</dbReference>
<comment type="caution">
    <text evidence="6">The sequence shown here is derived from an EMBL/GenBank/DDBJ whole genome shotgun (WGS) entry which is preliminary data.</text>
</comment>
<dbReference type="Pfam" id="PF01835">
    <property type="entry name" value="MG2"/>
    <property type="match status" value="1"/>
</dbReference>
<accession>A0A512N9R5</accession>
<dbReference type="Pfam" id="PF21142">
    <property type="entry name" value="A2M_bMG2"/>
    <property type="match status" value="1"/>
</dbReference>
<dbReference type="InterPro" id="IPR041246">
    <property type="entry name" value="Bact_MG10"/>
</dbReference>
<evidence type="ECO:0000256" key="3">
    <source>
        <dbReference type="SAM" id="MobiDB-lite"/>
    </source>
</evidence>
<dbReference type="PANTHER" id="PTHR40094:SF1">
    <property type="entry name" value="UBIQUITIN DOMAIN-CONTAINING PROTEIN"/>
    <property type="match status" value="1"/>
</dbReference>
<dbReference type="InterPro" id="IPR026284">
    <property type="entry name" value="A2MG_proteobact"/>
</dbReference>
<comment type="similarity">
    <text evidence="1">Belongs to the protease inhibitor I39 (alpha-2-macroglobulin) family. Bacterial alpha-2-macroglobulin subfamily.</text>
</comment>
<feature type="region of interest" description="Disordered" evidence="3">
    <location>
        <begin position="33"/>
        <end position="96"/>
    </location>
</feature>
<protein>
    <submittedName>
        <fullName evidence="6">Membrane protein</fullName>
    </submittedName>
</protein>
<dbReference type="InterPro" id="IPR047565">
    <property type="entry name" value="Alpha-macroglob_thiol-ester_cl"/>
</dbReference>
<evidence type="ECO:0000313" key="7">
    <source>
        <dbReference type="Proteomes" id="UP000321058"/>
    </source>
</evidence>
<dbReference type="GO" id="GO:0004866">
    <property type="term" value="F:endopeptidase inhibitor activity"/>
    <property type="evidence" value="ECO:0007669"/>
    <property type="project" value="InterPro"/>
</dbReference>
<organism evidence="6 7">
    <name type="scientific">Reyranella soli</name>
    <dbReference type="NCBI Taxonomy" id="1230389"/>
    <lineage>
        <taxon>Bacteria</taxon>
        <taxon>Pseudomonadati</taxon>
        <taxon>Pseudomonadota</taxon>
        <taxon>Alphaproteobacteria</taxon>
        <taxon>Hyphomicrobiales</taxon>
        <taxon>Reyranellaceae</taxon>
        <taxon>Reyranella</taxon>
    </lineage>
</organism>
<feature type="region of interest" description="Disordered" evidence="3">
    <location>
        <begin position="620"/>
        <end position="640"/>
    </location>
</feature>
<dbReference type="SMART" id="SM01360">
    <property type="entry name" value="A2M"/>
    <property type="match status" value="1"/>
</dbReference>